<reference evidence="14 15" key="1">
    <citation type="submission" date="2024-06" db="EMBL/GenBank/DDBJ databases">
        <title>Complete genome of Phlyctema vagabunda strain 19-DSS-EL-015.</title>
        <authorList>
            <person name="Fiorenzani C."/>
        </authorList>
    </citation>
    <scope>NUCLEOTIDE SEQUENCE [LARGE SCALE GENOMIC DNA]</scope>
    <source>
        <strain evidence="14 15">19-DSS-EL-015</strain>
    </source>
</reference>
<name>A0ABR4PAV0_9HELO</name>
<keyword evidence="8 11" id="KW-1133">Transmembrane helix</keyword>
<keyword evidence="9 11" id="KW-0472">Membrane</keyword>
<dbReference type="SUPFAM" id="SSF90123">
    <property type="entry name" value="ABC transporter transmembrane region"/>
    <property type="match status" value="2"/>
</dbReference>
<evidence type="ECO:0000259" key="13">
    <source>
        <dbReference type="PROSITE" id="PS50929"/>
    </source>
</evidence>
<comment type="subcellular location">
    <subcellularLocation>
        <location evidence="1">Membrane</location>
        <topology evidence="1">Multi-pass membrane protein</topology>
    </subcellularLocation>
</comment>
<evidence type="ECO:0000256" key="8">
    <source>
        <dbReference type="ARBA" id="ARBA00022989"/>
    </source>
</evidence>
<evidence type="ECO:0000256" key="11">
    <source>
        <dbReference type="SAM" id="Phobius"/>
    </source>
</evidence>
<dbReference type="InterPro" id="IPR039421">
    <property type="entry name" value="Type_1_exporter"/>
</dbReference>
<feature type="transmembrane region" description="Helical" evidence="11">
    <location>
        <begin position="60"/>
        <end position="87"/>
    </location>
</feature>
<dbReference type="InterPro" id="IPR036640">
    <property type="entry name" value="ABC1_TM_sf"/>
</dbReference>
<evidence type="ECO:0000256" key="6">
    <source>
        <dbReference type="ARBA" id="ARBA00022741"/>
    </source>
</evidence>
<dbReference type="Gene3D" id="3.40.50.300">
    <property type="entry name" value="P-loop containing nucleotide triphosphate hydrolases"/>
    <property type="match status" value="2"/>
</dbReference>
<dbReference type="Pfam" id="PF00005">
    <property type="entry name" value="ABC_tran"/>
    <property type="match status" value="2"/>
</dbReference>
<feature type="transmembrane region" description="Helical" evidence="11">
    <location>
        <begin position="220"/>
        <end position="238"/>
    </location>
</feature>
<dbReference type="InterPro" id="IPR011527">
    <property type="entry name" value="ABC1_TM_dom"/>
</dbReference>
<feature type="transmembrane region" description="Helical" evidence="11">
    <location>
        <begin position="196"/>
        <end position="214"/>
    </location>
</feature>
<feature type="transmembrane region" description="Helical" evidence="11">
    <location>
        <begin position="120"/>
        <end position="144"/>
    </location>
</feature>
<evidence type="ECO:0000256" key="7">
    <source>
        <dbReference type="ARBA" id="ARBA00022840"/>
    </source>
</evidence>
<dbReference type="InterPro" id="IPR003593">
    <property type="entry name" value="AAA+_ATPase"/>
</dbReference>
<evidence type="ECO:0000256" key="3">
    <source>
        <dbReference type="ARBA" id="ARBA00022448"/>
    </source>
</evidence>
<feature type="region of interest" description="Disordered" evidence="10">
    <location>
        <begin position="1103"/>
        <end position="1127"/>
    </location>
</feature>
<feature type="transmembrane region" description="Helical" evidence="11">
    <location>
        <begin position="820"/>
        <end position="849"/>
    </location>
</feature>
<feature type="transmembrane region" description="Helical" evidence="11">
    <location>
        <begin position="343"/>
        <end position="374"/>
    </location>
</feature>
<dbReference type="EMBL" id="JBFCZG010000007">
    <property type="protein sequence ID" value="KAL3420277.1"/>
    <property type="molecule type" value="Genomic_DNA"/>
</dbReference>
<gene>
    <name evidence="14" type="ORF">PVAG01_08776</name>
</gene>
<dbReference type="PROSITE" id="PS00211">
    <property type="entry name" value="ABC_TRANSPORTER_1"/>
    <property type="match status" value="2"/>
</dbReference>
<dbReference type="SMART" id="SM00382">
    <property type="entry name" value="AAA"/>
    <property type="match status" value="2"/>
</dbReference>
<feature type="transmembrane region" description="Helical" evidence="11">
    <location>
        <begin position="776"/>
        <end position="800"/>
    </location>
</feature>
<keyword evidence="5" id="KW-0677">Repeat</keyword>
<feature type="domain" description="ABC transporter" evidence="12">
    <location>
        <begin position="1132"/>
        <end position="1370"/>
    </location>
</feature>
<dbReference type="PROSITE" id="PS50893">
    <property type="entry name" value="ABC_TRANSPORTER_2"/>
    <property type="match status" value="2"/>
</dbReference>
<evidence type="ECO:0000259" key="12">
    <source>
        <dbReference type="PROSITE" id="PS50893"/>
    </source>
</evidence>
<evidence type="ECO:0000256" key="5">
    <source>
        <dbReference type="ARBA" id="ARBA00022737"/>
    </source>
</evidence>
<dbReference type="InterPro" id="IPR017871">
    <property type="entry name" value="ABC_transporter-like_CS"/>
</dbReference>
<keyword evidence="15" id="KW-1185">Reference proteome</keyword>
<evidence type="ECO:0000256" key="10">
    <source>
        <dbReference type="SAM" id="MobiDB-lite"/>
    </source>
</evidence>
<keyword evidence="3" id="KW-0813">Transport</keyword>
<feature type="transmembrane region" description="Helical" evidence="11">
    <location>
        <begin position="997"/>
        <end position="1026"/>
    </location>
</feature>
<evidence type="ECO:0000313" key="15">
    <source>
        <dbReference type="Proteomes" id="UP001629113"/>
    </source>
</evidence>
<dbReference type="InterPro" id="IPR003439">
    <property type="entry name" value="ABC_transporter-like_ATP-bd"/>
</dbReference>
<dbReference type="PROSITE" id="PS50929">
    <property type="entry name" value="ABC_TM1F"/>
    <property type="match status" value="2"/>
</dbReference>
<feature type="domain" description="ABC transmembrane type-1" evidence="13">
    <location>
        <begin position="67"/>
        <end position="369"/>
    </location>
</feature>
<keyword evidence="4 11" id="KW-0812">Transmembrane</keyword>
<dbReference type="Gene3D" id="1.20.1560.10">
    <property type="entry name" value="ABC transporter type 1, transmembrane domain"/>
    <property type="match status" value="1"/>
</dbReference>
<evidence type="ECO:0000313" key="14">
    <source>
        <dbReference type="EMBL" id="KAL3420277.1"/>
    </source>
</evidence>
<comment type="similarity">
    <text evidence="2">Belongs to the ABC transporter superfamily. ABCB family. Multidrug resistance exporter (TC 3.A.1.201) subfamily.</text>
</comment>
<dbReference type="CDD" id="cd18577">
    <property type="entry name" value="ABC_6TM_Pgp_ABCB1_D1_like"/>
    <property type="match status" value="1"/>
</dbReference>
<evidence type="ECO:0000256" key="1">
    <source>
        <dbReference type="ARBA" id="ARBA00004141"/>
    </source>
</evidence>
<dbReference type="Proteomes" id="UP001629113">
    <property type="component" value="Unassembled WGS sequence"/>
</dbReference>
<organism evidence="14 15">
    <name type="scientific">Phlyctema vagabunda</name>
    <dbReference type="NCBI Taxonomy" id="108571"/>
    <lineage>
        <taxon>Eukaryota</taxon>
        <taxon>Fungi</taxon>
        <taxon>Dikarya</taxon>
        <taxon>Ascomycota</taxon>
        <taxon>Pezizomycotina</taxon>
        <taxon>Leotiomycetes</taxon>
        <taxon>Helotiales</taxon>
        <taxon>Dermateaceae</taxon>
        <taxon>Phlyctema</taxon>
    </lineage>
</organism>
<evidence type="ECO:0000256" key="2">
    <source>
        <dbReference type="ARBA" id="ARBA00007577"/>
    </source>
</evidence>
<dbReference type="CDD" id="cd18578">
    <property type="entry name" value="ABC_6TM_Pgp_ABCB1_D2_like"/>
    <property type="match status" value="1"/>
</dbReference>
<keyword evidence="6" id="KW-0547">Nucleotide-binding</keyword>
<feature type="domain" description="ABC transporter" evidence="12">
    <location>
        <begin position="408"/>
        <end position="686"/>
    </location>
</feature>
<dbReference type="SUPFAM" id="SSF52540">
    <property type="entry name" value="P-loop containing nucleoside triphosphate hydrolases"/>
    <property type="match status" value="2"/>
</dbReference>
<sequence>MAHGEGKPVPATLVLAGTSQPPSLGGVTAKNKNIKHEQKAVNPRRFSIYIRLLFSASPTWLDYVLIAIGVIFAAVAGTPFPLMAILFGELVDQLNGATCAAEGKTSNDPTRYTSQVHSRILMMVYIASGAFVAIYVYTLTWGIISQRLAQRLRRQYFAALLRQPPSYIETHTNAGEVSSRLHGDITAVQAGTAEKAGIFIATISFCITAFTVGFLKQSRLAGMLFSMVPCFLLSSLLGSRYARKYSLRIASSMSTASSLASECITNISVVHAFGAGSRLEARFAELASSARQAGIQKSYISGIQTGLLYFVAYSGNAIAFWQGSRFIADSVSAPRNGTTMGDVYTVILVLVDASVLIGNLAPMLPIFSAAAAAFERLNKEIEALSAIDATSNLGRKLSEGKHSDPLSIDFDNVSFAYPSRATQPVLRNVSLNFPAAKYTAIVGLSGSGKSTIASLVTRLHDPQEGTIRVNGDDICQLNVKSLRSQIGFVQQEPSLLNTTILGNIAFGLVNSPKPEHNHLKPFLTWSYLAKLAKIAKEGHGFANATNLDPEALEIIKLVHDAAVQADAADFIEKLEDGYSTMTGPAGRLISGGQRQRIALAQALIRDPSVLLLDEATASVDSATERRIQGAIEQVARGRTVISIAHRLSTIRNADNIIVMDAGKVVEQGSYAELMSIEDGAFTRMASLQTRRTTDRDDIGSISGTTLDSSTLEDPILSSQKHEQKDVSVTDTESKVKAESEVDEKHVQSAAGPAPLDTKRSIGFILKKTGRIIRPSLIYFVFAIIAAFIVGATFSSSGVILGHVVGTISPCASTVDRIRSLGAFFAGMIFMLGSIEFFANFFSWSLFGLVAERLLYIVRVGSFRSLMEQGISWHQAQSPAKLLSIITKDTAAIGGFSGSTVSTILSILTNFVIAIVLSHIIAWKIAVVCLAAVPIMLGSGIMQLKMTARYQRRQAGAFDDATALAVETVQTISTVAALSLEEQILESFNLMLREPQKVIVKAAAFTNIWLAMHHSVGTFVYCLSYWWGTRLITRGEYSQTQFFIIQIAMLTSAKLWGTMFSLAPEFARAGLAASHVLNTIALGSGRELNRADLQSLEPAQERKRLEGTALDVEKGPDAKAPQPPHGRNPGMQITFSKVCFAYSNRPGIPVLNDISFTIQPGQFCGLVGPSGAGKSTILGLVQRLHSPTTGTVFLNGQDVCDLPPSFRDTIAVVPQDPTLFNASIRFNVALGAVPNTEATDAEIEEACRLANIHDTIVSLPDGYDTDCGPSGQSLSGGQRQRLAIARALVRRPQLLLLDESTSALDAVSEAALQEGLRRVSRGTTVLAITHRINTVQLADVILVVEGGCIVDSGKHNELMERRESYRINAMQQMLQ</sequence>
<dbReference type="InterPro" id="IPR027417">
    <property type="entry name" value="P-loop_NTPase"/>
</dbReference>
<feature type="compositionally biased region" description="Basic and acidic residues" evidence="10">
    <location>
        <begin position="1103"/>
        <end position="1116"/>
    </location>
</feature>
<protein>
    <submittedName>
        <fullName evidence="14">ABC multidrug transporter</fullName>
    </submittedName>
</protein>
<feature type="region of interest" description="Disordered" evidence="10">
    <location>
        <begin position="688"/>
        <end position="752"/>
    </location>
</feature>
<feature type="transmembrane region" description="Helical" evidence="11">
    <location>
        <begin position="306"/>
        <end position="323"/>
    </location>
</feature>
<comment type="caution">
    <text evidence="14">The sequence shown here is derived from an EMBL/GenBank/DDBJ whole genome shotgun (WGS) entry which is preliminary data.</text>
</comment>
<evidence type="ECO:0000256" key="4">
    <source>
        <dbReference type="ARBA" id="ARBA00022692"/>
    </source>
</evidence>
<dbReference type="PANTHER" id="PTHR43394:SF11">
    <property type="entry name" value="ATP-BINDING CASSETTE TRANSPORTER"/>
    <property type="match status" value="1"/>
</dbReference>
<feature type="compositionally biased region" description="Basic and acidic residues" evidence="10">
    <location>
        <begin position="719"/>
        <end position="746"/>
    </location>
</feature>
<accession>A0ABR4PAV0</accession>
<evidence type="ECO:0000256" key="9">
    <source>
        <dbReference type="ARBA" id="ARBA00023136"/>
    </source>
</evidence>
<keyword evidence="7" id="KW-0067">ATP-binding</keyword>
<feature type="transmembrane region" description="Helical" evidence="11">
    <location>
        <begin position="890"/>
        <end position="914"/>
    </location>
</feature>
<dbReference type="PANTHER" id="PTHR43394">
    <property type="entry name" value="ATP-DEPENDENT PERMEASE MDL1, MITOCHONDRIAL"/>
    <property type="match status" value="1"/>
</dbReference>
<feature type="transmembrane region" description="Helical" evidence="11">
    <location>
        <begin position="920"/>
        <end position="943"/>
    </location>
</feature>
<feature type="compositionally biased region" description="Polar residues" evidence="10">
    <location>
        <begin position="701"/>
        <end position="711"/>
    </location>
</feature>
<proteinExistence type="inferred from homology"/>
<feature type="domain" description="ABC transmembrane type-1" evidence="13">
    <location>
        <begin position="780"/>
        <end position="1067"/>
    </location>
</feature>
<dbReference type="Pfam" id="PF00664">
    <property type="entry name" value="ABC_membrane"/>
    <property type="match status" value="2"/>
</dbReference>